<evidence type="ECO:0000313" key="2">
    <source>
        <dbReference type="EMBL" id="XHV10282.1"/>
    </source>
</evidence>
<protein>
    <submittedName>
        <fullName evidence="2">Uncharacterized protein</fullName>
    </submittedName>
</protein>
<gene>
    <name evidence="2" type="ORF">S2L_158c</name>
</gene>
<sequence length="67" mass="7244">MTAAITCRPLDQRQGSVLPSRDAGQALEALQGRTPRRSPGSPGFGSAKFDKIEKGPSRWGGPFDFKR</sequence>
<feature type="region of interest" description="Disordered" evidence="1">
    <location>
        <begin position="1"/>
        <end position="67"/>
    </location>
</feature>
<reference evidence="2" key="1">
    <citation type="submission" date="2024-10" db="EMBL/GenBank/DDBJ databases">
        <title>Genetic diversity among independent isolates of the Dolichocephalovirinae subfamily.</title>
        <authorList>
            <person name="Ely B."/>
            <person name="Thomas Q."/>
            <person name="Mohammadi T."/>
        </authorList>
    </citation>
    <scope>NUCLEOTIDE SEQUENCE</scope>
</reference>
<dbReference type="EMBL" id="PQ287319">
    <property type="protein sequence ID" value="XHV10282.1"/>
    <property type="molecule type" value="Genomic_DNA"/>
</dbReference>
<name>A0AB74ULT5_9VIRU</name>
<accession>A0AB74ULT5</accession>
<evidence type="ECO:0000256" key="1">
    <source>
        <dbReference type="SAM" id="MobiDB-lite"/>
    </source>
</evidence>
<proteinExistence type="predicted"/>
<organism evidence="2">
    <name type="scientific">Caulobacter phage S2L</name>
    <dbReference type="NCBI Taxonomy" id="3348356"/>
    <lineage>
        <taxon>Viruses</taxon>
    </lineage>
</organism>